<dbReference type="AlphaFoldDB" id="A0A7U2FCC5"/>
<reference evidence="2" key="1">
    <citation type="journal article" date="2021" name="BMC Genomics">
        <title>Chromosome-level genome assembly and manually-curated proteome of model necrotroph Parastagonospora nodorum Sn15 reveals a genome-wide trove of candidate effector homologs, and redundancy of virulence-related functions within an accessory chromosome.</title>
        <authorList>
            <person name="Bertazzoni S."/>
            <person name="Jones D.A.B."/>
            <person name="Phan H.T."/>
            <person name="Tan K.-C."/>
            <person name="Hane J.K."/>
        </authorList>
    </citation>
    <scope>NUCLEOTIDE SEQUENCE [LARGE SCALE GENOMIC DNA]</scope>
    <source>
        <strain evidence="2">SN15 / ATCC MYA-4574 / FGSC 10173)</strain>
    </source>
</reference>
<organism evidence="1 2">
    <name type="scientific">Phaeosphaeria nodorum (strain SN15 / ATCC MYA-4574 / FGSC 10173)</name>
    <name type="common">Glume blotch fungus</name>
    <name type="synonym">Parastagonospora nodorum</name>
    <dbReference type="NCBI Taxonomy" id="321614"/>
    <lineage>
        <taxon>Eukaryota</taxon>
        <taxon>Fungi</taxon>
        <taxon>Dikarya</taxon>
        <taxon>Ascomycota</taxon>
        <taxon>Pezizomycotina</taxon>
        <taxon>Dothideomycetes</taxon>
        <taxon>Pleosporomycetidae</taxon>
        <taxon>Pleosporales</taxon>
        <taxon>Pleosporineae</taxon>
        <taxon>Phaeosphaeriaceae</taxon>
        <taxon>Parastagonospora</taxon>
    </lineage>
</organism>
<gene>
    <name evidence="1" type="ORF">JI435_418300</name>
</gene>
<evidence type="ECO:0000313" key="2">
    <source>
        <dbReference type="Proteomes" id="UP000663193"/>
    </source>
</evidence>
<sequence length="47" mass="5484">MQSAIERIAVQSSLKNKWIRKETTRGSPRRIPVHCAEYNSYIETPHT</sequence>
<dbReference type="EMBL" id="CP069036">
    <property type="protein sequence ID" value="QRD02641.1"/>
    <property type="molecule type" value="Genomic_DNA"/>
</dbReference>
<evidence type="ECO:0000313" key="1">
    <source>
        <dbReference type="EMBL" id="QRD02641.1"/>
    </source>
</evidence>
<protein>
    <submittedName>
        <fullName evidence="1">Uncharacterized protein</fullName>
    </submittedName>
</protein>
<name>A0A7U2FCC5_PHANO</name>
<accession>A0A7U2FCC5</accession>
<proteinExistence type="predicted"/>
<keyword evidence="2" id="KW-1185">Reference proteome</keyword>
<dbReference type="VEuPathDB" id="FungiDB:JI435_418300"/>
<dbReference type="Proteomes" id="UP000663193">
    <property type="component" value="Chromosome 14"/>
</dbReference>